<organism evidence="2 3">
    <name type="scientific">Anaerotruncus colihominis</name>
    <dbReference type="NCBI Taxonomy" id="169435"/>
    <lineage>
        <taxon>Bacteria</taxon>
        <taxon>Bacillati</taxon>
        <taxon>Bacillota</taxon>
        <taxon>Clostridia</taxon>
        <taxon>Eubacteriales</taxon>
        <taxon>Oscillospiraceae</taxon>
        <taxon>Anaerotruncus</taxon>
    </lineage>
</organism>
<reference evidence="2 3" key="1">
    <citation type="submission" date="2018-08" db="EMBL/GenBank/DDBJ databases">
        <title>Murine metabolic-syndrome-specific gut microbial biobank.</title>
        <authorList>
            <person name="Liu C."/>
        </authorList>
    </citation>
    <scope>NUCLEOTIDE SEQUENCE [LARGE SCALE GENOMIC DNA]</scope>
    <source>
        <strain evidence="2 3">28</strain>
    </source>
</reference>
<keyword evidence="1" id="KW-0472">Membrane</keyword>
<keyword evidence="1" id="KW-0812">Transmembrane</keyword>
<dbReference type="AlphaFoldDB" id="A0A845QJE2"/>
<feature type="transmembrane region" description="Helical" evidence="1">
    <location>
        <begin position="16"/>
        <end position="37"/>
    </location>
</feature>
<evidence type="ECO:0000313" key="3">
    <source>
        <dbReference type="Proteomes" id="UP000446866"/>
    </source>
</evidence>
<evidence type="ECO:0000313" key="2">
    <source>
        <dbReference type="EMBL" id="NBH62302.1"/>
    </source>
</evidence>
<dbReference type="RefSeq" id="WP_160202591.1">
    <property type="nucleotide sequence ID" value="NZ_QXWK01000022.1"/>
</dbReference>
<dbReference type="EMBL" id="QXWK01000022">
    <property type="protein sequence ID" value="NBH62302.1"/>
    <property type="molecule type" value="Genomic_DNA"/>
</dbReference>
<keyword evidence="1" id="KW-1133">Transmembrane helix</keyword>
<proteinExistence type="predicted"/>
<protein>
    <submittedName>
        <fullName evidence="2">Uncharacterized protein</fullName>
    </submittedName>
</protein>
<comment type="caution">
    <text evidence="2">The sequence shown here is derived from an EMBL/GenBank/DDBJ whole genome shotgun (WGS) entry which is preliminary data.</text>
</comment>
<name>A0A845QJE2_9FIRM</name>
<evidence type="ECO:0000256" key="1">
    <source>
        <dbReference type="SAM" id="Phobius"/>
    </source>
</evidence>
<gene>
    <name evidence="2" type="ORF">D0435_11625</name>
</gene>
<accession>A0A845QJE2</accession>
<dbReference type="Proteomes" id="UP000446866">
    <property type="component" value="Unassembled WGS sequence"/>
</dbReference>
<sequence length="174" mass="20190">MKFDFDMNNERTQRKIGIMAVILGIILIAGTGLYFLFSDDSDAEKQLSDSADQTEQIDKEMRQALIDEINADASGEEEIDKEKAKTVMGLRIVITDEILDLYLDGNVEKLQEEMVNFLVEYDFYMDVTKATCTQIVTMDYKKDVAHIEFKLNDPARTILTLEYKEHNKYEFNFR</sequence>
<keyword evidence="3" id="KW-1185">Reference proteome</keyword>